<proteinExistence type="predicted"/>
<organism evidence="1 2">
    <name type="scientific">Mycetomoellerius zeteki</name>
    <dbReference type="NCBI Taxonomy" id="64791"/>
    <lineage>
        <taxon>Eukaryota</taxon>
        <taxon>Metazoa</taxon>
        <taxon>Ecdysozoa</taxon>
        <taxon>Arthropoda</taxon>
        <taxon>Hexapoda</taxon>
        <taxon>Insecta</taxon>
        <taxon>Pterygota</taxon>
        <taxon>Neoptera</taxon>
        <taxon>Endopterygota</taxon>
        <taxon>Hymenoptera</taxon>
        <taxon>Apocrita</taxon>
        <taxon>Aculeata</taxon>
        <taxon>Formicoidea</taxon>
        <taxon>Formicidae</taxon>
        <taxon>Myrmicinae</taxon>
        <taxon>Mycetomoellerius</taxon>
    </lineage>
</organism>
<dbReference type="AlphaFoldDB" id="A0A151XFP2"/>
<accession>A0A151XFP2</accession>
<keyword evidence="2" id="KW-1185">Reference proteome</keyword>
<name>A0A151XFP2_9HYME</name>
<protein>
    <submittedName>
        <fullName evidence="1">Uncharacterized protein</fullName>
    </submittedName>
</protein>
<sequence>MVAIRWRYHLTCFAFSQRRGGVHRDFTSVGNPRPVLPRGTRSCGQGRKPRETCMTFVRKKEGIMCFEEMSSQAMDKLRVVGFIPIPRRRVRLADTRSQVFRSKHAN</sequence>
<reference evidence="1 2" key="1">
    <citation type="submission" date="2015-09" db="EMBL/GenBank/DDBJ databases">
        <title>Trachymyrmex zeteki WGS genome.</title>
        <authorList>
            <person name="Nygaard S."/>
            <person name="Hu H."/>
            <person name="Boomsma J."/>
            <person name="Zhang G."/>
        </authorList>
    </citation>
    <scope>NUCLEOTIDE SEQUENCE [LARGE SCALE GENOMIC DNA]</scope>
    <source>
        <strain evidence="1">Tzet28-1</strain>
        <tissue evidence="1">Whole body</tissue>
    </source>
</reference>
<gene>
    <name evidence="1" type="ORF">ALC60_01798</name>
</gene>
<dbReference type="EMBL" id="KQ982182">
    <property type="protein sequence ID" value="KYQ59212.1"/>
    <property type="molecule type" value="Genomic_DNA"/>
</dbReference>
<evidence type="ECO:0000313" key="2">
    <source>
        <dbReference type="Proteomes" id="UP000075809"/>
    </source>
</evidence>
<dbReference type="Proteomes" id="UP000075809">
    <property type="component" value="Unassembled WGS sequence"/>
</dbReference>
<evidence type="ECO:0000313" key="1">
    <source>
        <dbReference type="EMBL" id="KYQ59212.1"/>
    </source>
</evidence>